<evidence type="ECO:0000256" key="3">
    <source>
        <dbReference type="ARBA" id="ARBA00022679"/>
    </source>
</evidence>
<reference evidence="10 11" key="1">
    <citation type="submission" date="2023-07" db="EMBL/GenBank/DDBJ databases">
        <title>Genomic Encyclopedia of Type Strains, Phase IV (KMG-IV): sequencing the most valuable type-strain genomes for metagenomic binning, comparative biology and taxonomic classification.</title>
        <authorList>
            <person name="Goeker M."/>
        </authorList>
    </citation>
    <scope>NUCLEOTIDE SEQUENCE [LARGE SCALE GENOMIC DNA]</scope>
    <source>
        <strain evidence="10 11">DSM 12396</strain>
    </source>
</reference>
<evidence type="ECO:0000256" key="6">
    <source>
        <dbReference type="ARBA" id="ARBA00023004"/>
    </source>
</evidence>
<dbReference type="InterPro" id="IPR023404">
    <property type="entry name" value="rSAM_horseshoe"/>
</dbReference>
<organism evidence="10 11">
    <name type="scientific">Desulfofundulus luciae</name>
    <dbReference type="NCBI Taxonomy" id="74702"/>
    <lineage>
        <taxon>Bacteria</taxon>
        <taxon>Bacillati</taxon>
        <taxon>Bacillota</taxon>
        <taxon>Clostridia</taxon>
        <taxon>Eubacteriales</taxon>
        <taxon>Peptococcaceae</taxon>
        <taxon>Desulfofundulus</taxon>
    </lineage>
</organism>
<feature type="domain" description="B12-binding" evidence="8">
    <location>
        <begin position="10"/>
        <end position="136"/>
    </location>
</feature>
<dbReference type="Gene3D" id="3.80.30.20">
    <property type="entry name" value="tm_1862 like domain"/>
    <property type="match status" value="1"/>
</dbReference>
<dbReference type="SUPFAM" id="SSF52242">
    <property type="entry name" value="Cobalamin (vitamin B12)-binding domain"/>
    <property type="match status" value="1"/>
</dbReference>
<dbReference type="SFLD" id="SFLDS00029">
    <property type="entry name" value="Radical_SAM"/>
    <property type="match status" value="1"/>
</dbReference>
<dbReference type="InterPro" id="IPR006638">
    <property type="entry name" value="Elp3/MiaA/NifB-like_rSAM"/>
</dbReference>
<accession>A0ABU0B463</accession>
<keyword evidence="3" id="KW-0808">Transferase</keyword>
<dbReference type="PROSITE" id="PS51332">
    <property type="entry name" value="B12_BINDING"/>
    <property type="match status" value="1"/>
</dbReference>
<dbReference type="SFLD" id="SFLDG01123">
    <property type="entry name" value="methyltransferase_(Class_B)"/>
    <property type="match status" value="1"/>
</dbReference>
<sequence>MHVLLVQPRPRDGLGFKSVIRAEPLGLEIVAGALTAHQVKIVDLIDGRLPVNVIQEFAPRAVGISCSFTVDTYRVVELARAFKQINPQLFVFVGGHHASLSPEDFFDPAIDAVVVGEGETTSPELLAALEGGEDLSGVQGLVLNRPEGQFFTGFRPLLANLDEVPFPRRSLVKDYRERYFLGFRRPLITVETSRGCPFRCNFCSVWRFQRGKFRAMSPERVVEELAQLPPGDVLFTDDNFLADVNRAAQIAALIKGERLPARRYIIQARSDTIVSHPEIVAQWKEVGLNQVFIGFEKIDQEGLEQVDKRNNVENNERALKFLQKMKIGVYASFIVDPQFTKLDFQKLREYIRRLKLNQPYFSVLTPLPGTELFDQVKERITSLNYDLFDLLHAVLPTKLPLSEFYRELAGLYRWAYGKPLYLLSTAGWVMKCLLRGELSLEHLRRLWYGATLTTRPKAYLQ</sequence>
<evidence type="ECO:0000256" key="2">
    <source>
        <dbReference type="ARBA" id="ARBA00022603"/>
    </source>
</evidence>
<evidence type="ECO:0000256" key="5">
    <source>
        <dbReference type="ARBA" id="ARBA00022723"/>
    </source>
</evidence>
<keyword evidence="2" id="KW-0489">Methyltransferase</keyword>
<dbReference type="InterPro" id="IPR034466">
    <property type="entry name" value="Methyltransferase_Class_B"/>
</dbReference>
<dbReference type="InterPro" id="IPR036724">
    <property type="entry name" value="Cobalamin-bd_sf"/>
</dbReference>
<dbReference type="Gene3D" id="3.40.50.280">
    <property type="entry name" value="Cobalamin-binding domain"/>
    <property type="match status" value="1"/>
</dbReference>
<evidence type="ECO:0000259" key="8">
    <source>
        <dbReference type="PROSITE" id="PS51332"/>
    </source>
</evidence>
<dbReference type="InterPro" id="IPR058240">
    <property type="entry name" value="rSAM_sf"/>
</dbReference>
<feature type="domain" description="Radical SAM core" evidence="9">
    <location>
        <begin position="182"/>
        <end position="398"/>
    </location>
</feature>
<dbReference type="PROSITE" id="PS51918">
    <property type="entry name" value="RADICAL_SAM"/>
    <property type="match status" value="1"/>
</dbReference>
<evidence type="ECO:0000256" key="4">
    <source>
        <dbReference type="ARBA" id="ARBA00022691"/>
    </source>
</evidence>
<comment type="cofactor">
    <cofactor evidence="1">
        <name>[4Fe-4S] cluster</name>
        <dbReference type="ChEBI" id="CHEBI:49883"/>
    </cofactor>
</comment>
<dbReference type="Proteomes" id="UP001225644">
    <property type="component" value="Unassembled WGS sequence"/>
</dbReference>
<dbReference type="EMBL" id="JAUSUX010000023">
    <property type="protein sequence ID" value="MDQ0287298.1"/>
    <property type="molecule type" value="Genomic_DNA"/>
</dbReference>
<dbReference type="InterPro" id="IPR006158">
    <property type="entry name" value="Cobalamin-bd"/>
</dbReference>
<keyword evidence="7" id="KW-0411">Iron-sulfur</keyword>
<keyword evidence="6" id="KW-0408">Iron</keyword>
<comment type="caution">
    <text evidence="10">The sequence shown here is derived from an EMBL/GenBank/DDBJ whole genome shotgun (WGS) entry which is preliminary data.</text>
</comment>
<keyword evidence="11" id="KW-1185">Reference proteome</keyword>
<dbReference type="PANTHER" id="PTHR43409">
    <property type="entry name" value="ANAEROBIC MAGNESIUM-PROTOPORPHYRIN IX MONOMETHYL ESTER CYCLASE-RELATED"/>
    <property type="match status" value="1"/>
</dbReference>
<gene>
    <name evidence="10" type="ORF">J2Z49_002419</name>
</gene>
<dbReference type="PANTHER" id="PTHR43409:SF7">
    <property type="entry name" value="BLL1977 PROTEIN"/>
    <property type="match status" value="1"/>
</dbReference>
<dbReference type="CDD" id="cd01335">
    <property type="entry name" value="Radical_SAM"/>
    <property type="match status" value="1"/>
</dbReference>
<dbReference type="SMART" id="SM00729">
    <property type="entry name" value="Elp3"/>
    <property type="match status" value="1"/>
</dbReference>
<evidence type="ECO:0000256" key="7">
    <source>
        <dbReference type="ARBA" id="ARBA00023014"/>
    </source>
</evidence>
<proteinExistence type="predicted"/>
<evidence type="ECO:0000259" key="9">
    <source>
        <dbReference type="PROSITE" id="PS51918"/>
    </source>
</evidence>
<name>A0ABU0B463_9FIRM</name>
<evidence type="ECO:0000313" key="11">
    <source>
        <dbReference type="Proteomes" id="UP001225644"/>
    </source>
</evidence>
<keyword evidence="4" id="KW-0949">S-adenosyl-L-methionine</keyword>
<dbReference type="SFLD" id="SFLDG01082">
    <property type="entry name" value="B12-binding_domain_containing"/>
    <property type="match status" value="1"/>
</dbReference>
<dbReference type="SUPFAM" id="SSF102114">
    <property type="entry name" value="Radical SAM enzymes"/>
    <property type="match status" value="1"/>
</dbReference>
<protein>
    <submittedName>
        <fullName evidence="10">Radical SAM superfamily enzyme YgiQ (UPF0313 family)</fullName>
    </submittedName>
</protein>
<evidence type="ECO:0000313" key="10">
    <source>
        <dbReference type="EMBL" id="MDQ0287298.1"/>
    </source>
</evidence>
<dbReference type="Pfam" id="PF04055">
    <property type="entry name" value="Radical_SAM"/>
    <property type="match status" value="1"/>
</dbReference>
<dbReference type="RefSeq" id="WP_307403164.1">
    <property type="nucleotide sequence ID" value="NZ_JAUSUX010000023.1"/>
</dbReference>
<dbReference type="CDD" id="cd02068">
    <property type="entry name" value="radical_SAM_B12_BD"/>
    <property type="match status" value="1"/>
</dbReference>
<dbReference type="Pfam" id="PF02310">
    <property type="entry name" value="B12-binding"/>
    <property type="match status" value="1"/>
</dbReference>
<dbReference type="InterPro" id="IPR007197">
    <property type="entry name" value="rSAM"/>
</dbReference>
<evidence type="ECO:0000256" key="1">
    <source>
        <dbReference type="ARBA" id="ARBA00001966"/>
    </source>
</evidence>
<dbReference type="InterPro" id="IPR051198">
    <property type="entry name" value="BchE-like"/>
</dbReference>
<keyword evidence="5" id="KW-0479">Metal-binding</keyword>